<comment type="caution">
    <text evidence="2">The sequence shown here is derived from an EMBL/GenBank/DDBJ whole genome shotgun (WGS) entry which is preliminary data.</text>
</comment>
<proteinExistence type="predicted"/>
<accession>A0A5J5F011</accession>
<name>A0A5J5F011_9PEZI</name>
<keyword evidence="1" id="KW-0732">Signal</keyword>
<dbReference type="Proteomes" id="UP000326924">
    <property type="component" value="Unassembled WGS sequence"/>
</dbReference>
<gene>
    <name evidence="2" type="ORF">FN846DRAFT_889348</name>
</gene>
<keyword evidence="3" id="KW-1185">Reference proteome</keyword>
<evidence type="ECO:0000256" key="1">
    <source>
        <dbReference type="SAM" id="SignalP"/>
    </source>
</evidence>
<dbReference type="EMBL" id="VXIS01000065">
    <property type="protein sequence ID" value="KAA8908779.1"/>
    <property type="molecule type" value="Genomic_DNA"/>
</dbReference>
<evidence type="ECO:0000313" key="3">
    <source>
        <dbReference type="Proteomes" id="UP000326924"/>
    </source>
</evidence>
<evidence type="ECO:0000313" key="2">
    <source>
        <dbReference type="EMBL" id="KAA8908779.1"/>
    </source>
</evidence>
<organism evidence="2 3">
    <name type="scientific">Sphaerosporella brunnea</name>
    <dbReference type="NCBI Taxonomy" id="1250544"/>
    <lineage>
        <taxon>Eukaryota</taxon>
        <taxon>Fungi</taxon>
        <taxon>Dikarya</taxon>
        <taxon>Ascomycota</taxon>
        <taxon>Pezizomycotina</taxon>
        <taxon>Pezizomycetes</taxon>
        <taxon>Pezizales</taxon>
        <taxon>Pyronemataceae</taxon>
        <taxon>Sphaerosporella</taxon>
    </lineage>
</organism>
<reference evidence="2 3" key="1">
    <citation type="submission" date="2019-09" db="EMBL/GenBank/DDBJ databases">
        <title>Draft genome of the ectomycorrhizal ascomycete Sphaerosporella brunnea.</title>
        <authorList>
            <consortium name="DOE Joint Genome Institute"/>
            <person name="Benucci G.M."/>
            <person name="Marozzi G."/>
            <person name="Antonielli L."/>
            <person name="Sanchez S."/>
            <person name="Marco P."/>
            <person name="Wang X."/>
            <person name="Falini L.B."/>
            <person name="Barry K."/>
            <person name="Haridas S."/>
            <person name="Lipzen A."/>
            <person name="Labutti K."/>
            <person name="Grigoriev I.V."/>
            <person name="Murat C."/>
            <person name="Martin F."/>
            <person name="Albertini E."/>
            <person name="Donnini D."/>
            <person name="Bonito G."/>
        </authorList>
    </citation>
    <scope>NUCLEOTIDE SEQUENCE [LARGE SCALE GENOMIC DNA]</scope>
    <source>
        <strain evidence="2 3">Sb_GMNB300</strain>
    </source>
</reference>
<dbReference type="InParanoid" id="A0A5J5F011"/>
<sequence>MKISAVVFLITALCSLGMSSQGFTEFYLLPEGADFNHPALNTTLIIELLSHGVDPANLPSLPPHIQSGMQALTKRSMPTDPPELACETSALSPWAYDVQQLSKRLQQKALRDRDCCQLEEVGKCSQLVGFQSAAVSLCGARRGVCLKCKDVAGAVERVAEACRKGFKAAGRVAWMDTVDVAVHRREKKWASRFPF</sequence>
<feature type="signal peptide" evidence="1">
    <location>
        <begin position="1"/>
        <end position="19"/>
    </location>
</feature>
<protein>
    <submittedName>
        <fullName evidence="2">Uncharacterized protein</fullName>
    </submittedName>
</protein>
<dbReference type="AlphaFoldDB" id="A0A5J5F011"/>
<feature type="chain" id="PRO_5023845523" evidence="1">
    <location>
        <begin position="20"/>
        <end position="195"/>
    </location>
</feature>